<dbReference type="EC" id="1.1.1.95" evidence="2"/>
<dbReference type="AlphaFoldDB" id="A0A6J4UQC8"/>
<protein>
    <submittedName>
        <fullName evidence="2">D-3-phosphoglycerate dehydrogenase</fullName>
        <ecNumber evidence="2">1.1.1.95</ecNumber>
    </submittedName>
</protein>
<feature type="compositionally biased region" description="Basic residues" evidence="1">
    <location>
        <begin position="251"/>
        <end position="266"/>
    </location>
</feature>
<feature type="compositionally biased region" description="Basic residues" evidence="1">
    <location>
        <begin position="274"/>
        <end position="284"/>
    </location>
</feature>
<gene>
    <name evidence="2" type="ORF">AVDCRST_MAG18-748</name>
</gene>
<proteinExistence type="predicted"/>
<feature type="compositionally biased region" description="Basic residues" evidence="1">
    <location>
        <begin position="106"/>
        <end position="117"/>
    </location>
</feature>
<accession>A0A6J4UQC8</accession>
<sequence>DHRPPARAPRLQPTRLRGVFPPRRSGTPRRPRHLAMAPNGGRAALRGQPRPLSAGRPARARRRRRRDRGLPRLTPDRRGNPRGRAAPADRRGAGGGSLRGADRPRRGLGARHPHGRHDARLVVPGRGVGAGADPDLLAERGRALPTDHPAPGVPQPPGGVAPLALAREEGRADRRRAHRAPADRVPGPLRVRHPRPRPLPAEGRHGGAGLPAHLARLRPGGVGRGRLPRAADARDTPADRPARARSAAPRCRLRQRLARGDRRSRRADRAAATGRHRRGPRRLRPRADPRRQPDQGPPQCLPQPAHRGVEPGAGELLRADGGRAGTGTPRPRDPLRPDAAHARQPYRR</sequence>
<keyword evidence="2" id="KW-0560">Oxidoreductase</keyword>
<dbReference type="EMBL" id="CADCWN010000054">
    <property type="protein sequence ID" value="CAA9556952.1"/>
    <property type="molecule type" value="Genomic_DNA"/>
</dbReference>
<reference evidence="2" key="1">
    <citation type="submission" date="2020-02" db="EMBL/GenBank/DDBJ databases">
        <authorList>
            <person name="Meier V. D."/>
        </authorList>
    </citation>
    <scope>NUCLEOTIDE SEQUENCE</scope>
    <source>
        <strain evidence="2">AVDCRST_MAG18</strain>
    </source>
</reference>
<feature type="compositionally biased region" description="Basic residues" evidence="1">
    <location>
        <begin position="58"/>
        <end position="67"/>
    </location>
</feature>
<feature type="compositionally biased region" description="Basic and acidic residues" evidence="1">
    <location>
        <begin position="68"/>
        <end position="79"/>
    </location>
</feature>
<evidence type="ECO:0000256" key="1">
    <source>
        <dbReference type="SAM" id="MobiDB-lite"/>
    </source>
</evidence>
<feature type="non-terminal residue" evidence="2">
    <location>
        <position position="348"/>
    </location>
</feature>
<name>A0A6J4UQC8_9BACT</name>
<evidence type="ECO:0000313" key="2">
    <source>
        <dbReference type="EMBL" id="CAA9556952.1"/>
    </source>
</evidence>
<organism evidence="2">
    <name type="scientific">uncultured Thermomicrobiales bacterium</name>
    <dbReference type="NCBI Taxonomy" id="1645740"/>
    <lineage>
        <taxon>Bacteria</taxon>
        <taxon>Pseudomonadati</taxon>
        <taxon>Thermomicrobiota</taxon>
        <taxon>Thermomicrobia</taxon>
        <taxon>Thermomicrobiales</taxon>
        <taxon>environmental samples</taxon>
    </lineage>
</organism>
<feature type="region of interest" description="Disordered" evidence="1">
    <location>
        <begin position="1"/>
        <end position="348"/>
    </location>
</feature>
<feature type="non-terminal residue" evidence="2">
    <location>
        <position position="1"/>
    </location>
</feature>
<dbReference type="GO" id="GO:0004617">
    <property type="term" value="F:phosphoglycerate dehydrogenase activity"/>
    <property type="evidence" value="ECO:0007669"/>
    <property type="project" value="UniProtKB-EC"/>
</dbReference>
<feature type="compositionally biased region" description="Basic and acidic residues" evidence="1">
    <location>
        <begin position="229"/>
        <end position="242"/>
    </location>
</feature>
<feature type="compositionally biased region" description="Basic and acidic residues" evidence="1">
    <location>
        <begin position="330"/>
        <end position="341"/>
    </location>
</feature>